<protein>
    <submittedName>
        <fullName evidence="2">Uncharacterized protein MANES_16G128700</fullName>
    </submittedName>
</protein>
<name>A0A2P2MAH8_RHIMU</name>
<reference evidence="2" key="1">
    <citation type="submission" date="2018-02" db="EMBL/GenBank/DDBJ databases">
        <title>Rhizophora mucronata_Transcriptome.</title>
        <authorList>
            <person name="Meera S.P."/>
            <person name="Sreeshan A."/>
            <person name="Augustine A."/>
        </authorList>
    </citation>
    <scope>NUCLEOTIDE SEQUENCE</scope>
    <source>
        <tissue evidence="2">Leaf</tissue>
    </source>
</reference>
<keyword evidence="1" id="KW-1133">Transmembrane helix</keyword>
<proteinExistence type="predicted"/>
<dbReference type="AlphaFoldDB" id="A0A2P2MAH8"/>
<organism evidence="2">
    <name type="scientific">Rhizophora mucronata</name>
    <name type="common">Asiatic mangrove</name>
    <dbReference type="NCBI Taxonomy" id="61149"/>
    <lineage>
        <taxon>Eukaryota</taxon>
        <taxon>Viridiplantae</taxon>
        <taxon>Streptophyta</taxon>
        <taxon>Embryophyta</taxon>
        <taxon>Tracheophyta</taxon>
        <taxon>Spermatophyta</taxon>
        <taxon>Magnoliopsida</taxon>
        <taxon>eudicotyledons</taxon>
        <taxon>Gunneridae</taxon>
        <taxon>Pentapetalae</taxon>
        <taxon>rosids</taxon>
        <taxon>fabids</taxon>
        <taxon>Malpighiales</taxon>
        <taxon>Rhizophoraceae</taxon>
        <taxon>Rhizophora</taxon>
    </lineage>
</organism>
<keyword evidence="1" id="KW-0812">Transmembrane</keyword>
<accession>A0A2P2MAH8</accession>
<dbReference type="EMBL" id="GGEC01046748">
    <property type="protein sequence ID" value="MBX27232.1"/>
    <property type="molecule type" value="Transcribed_RNA"/>
</dbReference>
<sequence>MIVTLLTYQRIYQNCESSMLHVSDVQFDSCRHDLLYTIMGNLFHLFFMVVVSKIFVSCEFLREKNSQILYNFS</sequence>
<evidence type="ECO:0000313" key="2">
    <source>
        <dbReference type="EMBL" id="MBX27232.1"/>
    </source>
</evidence>
<keyword evidence="1" id="KW-0472">Membrane</keyword>
<feature type="transmembrane region" description="Helical" evidence="1">
    <location>
        <begin position="34"/>
        <end position="56"/>
    </location>
</feature>
<evidence type="ECO:0000256" key="1">
    <source>
        <dbReference type="SAM" id="Phobius"/>
    </source>
</evidence>